<evidence type="ECO:0000256" key="15">
    <source>
        <dbReference type="PIRSR" id="PIRSR601508-3"/>
    </source>
</evidence>
<evidence type="ECO:0000256" key="12">
    <source>
        <dbReference type="ARBA" id="ARBA00023303"/>
    </source>
</evidence>
<dbReference type="SMART" id="SM00079">
    <property type="entry name" value="PBPe"/>
    <property type="match status" value="1"/>
</dbReference>
<evidence type="ECO:0000256" key="9">
    <source>
        <dbReference type="ARBA" id="ARBA00023170"/>
    </source>
</evidence>
<dbReference type="Proteomes" id="UP000502823">
    <property type="component" value="Unassembled WGS sequence"/>
</dbReference>
<dbReference type="PRINTS" id="PR00177">
    <property type="entry name" value="NMDARECEPTOR"/>
</dbReference>
<dbReference type="InterPro" id="IPR001508">
    <property type="entry name" value="Iono_Glu_rcpt_met"/>
</dbReference>
<evidence type="ECO:0000256" key="3">
    <source>
        <dbReference type="ARBA" id="ARBA00022448"/>
    </source>
</evidence>
<feature type="transmembrane region" description="Helical" evidence="16">
    <location>
        <begin position="896"/>
        <end position="918"/>
    </location>
</feature>
<feature type="binding site" evidence="13">
    <location>
        <position position="552"/>
    </location>
    <ligand>
        <name>L-glutamate</name>
        <dbReference type="ChEBI" id="CHEBI:29985"/>
    </ligand>
</feature>
<dbReference type="AlphaFoldDB" id="A0A6L2PLC6"/>
<name>A0A6L2PLC6_COPFO</name>
<comment type="caution">
    <text evidence="19">The sequence shown here is derived from an EMBL/GenBank/DDBJ whole genome shotgun (WGS) entry which is preliminary data.</text>
</comment>
<feature type="binding site" evidence="13">
    <location>
        <position position="557"/>
    </location>
    <ligand>
        <name>L-glutamate</name>
        <dbReference type="ChEBI" id="CHEBI:29985"/>
    </ligand>
</feature>
<dbReference type="InterPro" id="IPR001320">
    <property type="entry name" value="Iontro_rcpt_C"/>
</dbReference>
<dbReference type="PANTHER" id="PTHR18966">
    <property type="entry name" value="IONOTROPIC GLUTAMATE RECEPTOR"/>
    <property type="match status" value="1"/>
</dbReference>
<dbReference type="GO" id="GO:0038023">
    <property type="term" value="F:signaling receptor activity"/>
    <property type="evidence" value="ECO:0007669"/>
    <property type="project" value="InterPro"/>
</dbReference>
<evidence type="ECO:0000313" key="19">
    <source>
        <dbReference type="EMBL" id="GFG32280.1"/>
    </source>
</evidence>
<feature type="site" description="Crucial to convey clamshell closure to channel opening" evidence="14">
    <location>
        <position position="701"/>
    </location>
</feature>
<comment type="subcellular location">
    <subcellularLocation>
        <location evidence="1">Cell membrane</location>
        <topology evidence="1">Multi-pass membrane protein</topology>
    </subcellularLocation>
</comment>
<dbReference type="FunFam" id="1.10.287.70:FF:000080">
    <property type="entry name" value="Glutamate receptor ionotropic, kainate"/>
    <property type="match status" value="1"/>
</dbReference>
<proteinExistence type="inferred from homology"/>
<evidence type="ECO:0000256" key="6">
    <source>
        <dbReference type="ARBA" id="ARBA00022989"/>
    </source>
</evidence>
<evidence type="ECO:0008006" key="21">
    <source>
        <dbReference type="Google" id="ProtNLM"/>
    </source>
</evidence>
<dbReference type="InParanoid" id="A0A6L2PLC6"/>
<dbReference type="FunFam" id="3.40.190.10:FF:000153">
    <property type="entry name" value="Ionotropic receptor 25a"/>
    <property type="match status" value="1"/>
</dbReference>
<feature type="domain" description="Ionotropic glutamate receptor C-terminal" evidence="17">
    <location>
        <begin position="469"/>
        <end position="870"/>
    </location>
</feature>
<evidence type="ECO:0000256" key="16">
    <source>
        <dbReference type="SAM" id="Phobius"/>
    </source>
</evidence>
<dbReference type="Gene3D" id="3.40.50.2300">
    <property type="match status" value="2"/>
</dbReference>
<keyword evidence="15" id="KW-1015">Disulfide bond</keyword>
<dbReference type="GO" id="GO:0005886">
    <property type="term" value="C:plasma membrane"/>
    <property type="evidence" value="ECO:0007669"/>
    <property type="project" value="UniProtKB-SubCell"/>
</dbReference>
<keyword evidence="8 16" id="KW-0472">Membrane</keyword>
<keyword evidence="7" id="KW-0406">Ion transport</keyword>
<feature type="binding site" evidence="13">
    <location>
        <position position="807"/>
    </location>
    <ligand>
        <name>L-glutamate</name>
        <dbReference type="ChEBI" id="CHEBI:29985"/>
    </ligand>
</feature>
<dbReference type="CDD" id="cd13717">
    <property type="entry name" value="PBP2_iGluR_putative"/>
    <property type="match status" value="1"/>
</dbReference>
<dbReference type="InterPro" id="IPR028082">
    <property type="entry name" value="Peripla_BP_I"/>
</dbReference>
<feature type="disulfide bond" evidence="15">
    <location>
        <begin position="819"/>
        <end position="878"/>
    </location>
</feature>
<protein>
    <recommendedName>
        <fullName evidence="21">Ionotropic glutamate receptor C-terminal domain-containing protein</fullName>
    </recommendedName>
</protein>
<dbReference type="InterPro" id="IPR015683">
    <property type="entry name" value="Ionotropic_Glu_rcpt"/>
</dbReference>
<dbReference type="SMART" id="SM00918">
    <property type="entry name" value="Lig_chan-Glu_bd"/>
    <property type="match status" value="1"/>
</dbReference>
<evidence type="ECO:0000256" key="11">
    <source>
        <dbReference type="ARBA" id="ARBA00023286"/>
    </source>
</evidence>
<keyword evidence="11" id="KW-1071">Ligand-gated ion channel</keyword>
<dbReference type="Pfam" id="PF00060">
    <property type="entry name" value="Lig_chan"/>
    <property type="match status" value="1"/>
</dbReference>
<organism evidence="19 20">
    <name type="scientific">Coptotermes formosanus</name>
    <name type="common">Formosan subterranean termite</name>
    <dbReference type="NCBI Taxonomy" id="36987"/>
    <lineage>
        <taxon>Eukaryota</taxon>
        <taxon>Metazoa</taxon>
        <taxon>Ecdysozoa</taxon>
        <taxon>Arthropoda</taxon>
        <taxon>Hexapoda</taxon>
        <taxon>Insecta</taxon>
        <taxon>Pterygota</taxon>
        <taxon>Neoptera</taxon>
        <taxon>Polyneoptera</taxon>
        <taxon>Dictyoptera</taxon>
        <taxon>Blattodea</taxon>
        <taxon>Blattoidea</taxon>
        <taxon>Termitoidae</taxon>
        <taxon>Rhinotermitidae</taxon>
        <taxon>Coptotermes</taxon>
    </lineage>
</organism>
<keyword evidence="12" id="KW-0407">Ion channel</keyword>
<evidence type="ECO:0000256" key="8">
    <source>
        <dbReference type="ARBA" id="ARBA00023136"/>
    </source>
</evidence>
<dbReference type="Pfam" id="PF10613">
    <property type="entry name" value="Lig_chan-Glu_bd"/>
    <property type="match status" value="1"/>
</dbReference>
<keyword evidence="10" id="KW-0325">Glycoprotein</keyword>
<reference evidence="20" key="1">
    <citation type="submission" date="2020-01" db="EMBL/GenBank/DDBJ databases">
        <title>Draft genome sequence of the Termite Coptotermes fromosanus.</title>
        <authorList>
            <person name="Itakura S."/>
            <person name="Yosikawa Y."/>
            <person name="Umezawa K."/>
        </authorList>
    </citation>
    <scope>NUCLEOTIDE SEQUENCE [LARGE SCALE GENOMIC DNA]</scope>
</reference>
<dbReference type="Gene3D" id="1.10.287.70">
    <property type="match status" value="1"/>
</dbReference>
<feature type="transmembrane region" description="Helical" evidence="16">
    <location>
        <begin position="673"/>
        <end position="694"/>
    </location>
</feature>
<evidence type="ECO:0000256" key="10">
    <source>
        <dbReference type="ARBA" id="ARBA00023180"/>
    </source>
</evidence>
<evidence type="ECO:0000313" key="20">
    <source>
        <dbReference type="Proteomes" id="UP000502823"/>
    </source>
</evidence>
<evidence type="ECO:0000256" key="1">
    <source>
        <dbReference type="ARBA" id="ARBA00004651"/>
    </source>
</evidence>
<feature type="domain" description="Ionotropic glutamate receptor L-glutamate and glycine-binding" evidence="18">
    <location>
        <begin position="479"/>
        <end position="541"/>
    </location>
</feature>
<evidence type="ECO:0000256" key="2">
    <source>
        <dbReference type="ARBA" id="ARBA00008685"/>
    </source>
</evidence>
<sequence length="986" mass="112219">MKGHVIQPASQCHWSCGSIVERNSERYRFTYSVSLLLVDSIILVLSFNGRPNTKEETVSCFLYIADVNTGNVQEVFQLFLNEERNVLGRQAFQVALDYVKKNPSLDIQIGEVITAVGNTTDAQAFLQSVCSVYDAAIKAENRPHVVLDMTMSGVPSETAKSVTAALSLPTISTSFGQEGDLRQWRSLDDEEKKYLIQIMPPADVIPEIIRSIVIFQNITNAGILFDDSIVMDHKYKSLLQNIPTRHMIVKADLENGEAQLKRLRERDIFNYFIVGRLTTIRKVLDSAEANNYFERQFAWHGITADSGNINCDCGNATVLFVKPNPNETYTSQYTELREKYNLKGEPAISAAFYFDVALRTLLATKEITQGKDYRDKYVTCEDYKESAHSPSEVDLLTAFTGVSTQPAALIMGSLNGQSLMNFQMEMSTVTITNSIPVKKVDVASWDAGLNKLLDVKDKPKMDKLAAVTVYRIVTVVQKPFIIYDGVDDKNRTKFKGYCIDLIDEIKNITKFEYEIYEAPDKKFGNMDENGNWNGMIKELMLKNADIALGSLSVMAERENVVDFTVPYYDLVGITILMKKPKAATSLFKFLTVLENDVWLCILAAYFFTSFLMWVFDRWSPYSYQNNREKYKDDEEKREFNLKECLWFCMTSLTPQGGGEAPKNLSGRLVAATWWLFGFIIIASYTANLAAFLTVSRLDTPVESLDDLAKQYKILYAPLNNSAPMTYFQRMSDIEDRFYEIWKDMSLNDSLSDVERAKLAVWDYPVSDKYTKIWQAMKEAKLPNTLEEAVNRVRQSKSSSEGFAYVGDATDIRYLVLTSCDLQMVGEEFSRKPYAIATQQGSPLKDQFNNAILQLLNKRKLEKLKEKWWNQNPEKRRDCEKQDDQTDGISIQNIGGVFIVIFVGIGLACITLAFEYWWYKYRRPPQVTETATVMVPSRQIPTAGGGKLESGMPLQGFRPRNPVYPAHSFRRKDNRNVNVIIHLNFTN</sequence>
<dbReference type="Gene3D" id="3.40.190.10">
    <property type="entry name" value="Periplasmic binding protein-like II"/>
    <property type="match status" value="3"/>
</dbReference>
<comment type="similarity">
    <text evidence="2">Belongs to the glutamate-gated ion channel (TC 1.A.10.1) family.</text>
</comment>
<evidence type="ECO:0000256" key="13">
    <source>
        <dbReference type="PIRSR" id="PIRSR601508-1"/>
    </source>
</evidence>
<dbReference type="SUPFAM" id="SSF53822">
    <property type="entry name" value="Periplasmic binding protein-like I"/>
    <property type="match status" value="1"/>
</dbReference>
<dbReference type="FunCoup" id="A0A6L2PLC6">
    <property type="interactions" value="7"/>
</dbReference>
<dbReference type="FunFam" id="3.40.190.10:FF:000142">
    <property type="entry name" value="Ionotropic receptor 25a"/>
    <property type="match status" value="1"/>
</dbReference>
<evidence type="ECO:0000259" key="17">
    <source>
        <dbReference type="SMART" id="SM00079"/>
    </source>
</evidence>
<dbReference type="GO" id="GO:0015276">
    <property type="term" value="F:ligand-gated monoatomic ion channel activity"/>
    <property type="evidence" value="ECO:0007669"/>
    <property type="project" value="InterPro"/>
</dbReference>
<keyword evidence="6 16" id="KW-1133">Transmembrane helix</keyword>
<keyword evidence="20" id="KW-1185">Reference proteome</keyword>
<gene>
    <name evidence="19" type="ORF">Cfor_08724</name>
</gene>
<dbReference type="InterPro" id="IPR019594">
    <property type="entry name" value="Glu/Gly-bd"/>
</dbReference>
<dbReference type="OrthoDB" id="5984008at2759"/>
<dbReference type="SUPFAM" id="SSF81324">
    <property type="entry name" value="Voltage-gated potassium channels"/>
    <property type="match status" value="1"/>
</dbReference>
<evidence type="ECO:0000259" key="18">
    <source>
        <dbReference type="SMART" id="SM00918"/>
    </source>
</evidence>
<evidence type="ECO:0000256" key="4">
    <source>
        <dbReference type="ARBA" id="ARBA00022475"/>
    </source>
</evidence>
<keyword evidence="5 16" id="KW-0812">Transmembrane</keyword>
<keyword evidence="9" id="KW-0675">Receptor</keyword>
<keyword evidence="4" id="KW-1003">Cell membrane</keyword>
<keyword evidence="3" id="KW-0813">Transport</keyword>
<evidence type="ECO:0000256" key="5">
    <source>
        <dbReference type="ARBA" id="ARBA00022692"/>
    </source>
</evidence>
<feature type="transmembrane region" description="Helical" evidence="16">
    <location>
        <begin position="597"/>
        <end position="615"/>
    </location>
</feature>
<dbReference type="EMBL" id="BLKM01000357">
    <property type="protein sequence ID" value="GFG32280.1"/>
    <property type="molecule type" value="Genomic_DNA"/>
</dbReference>
<evidence type="ECO:0000256" key="14">
    <source>
        <dbReference type="PIRSR" id="PIRSR601508-2"/>
    </source>
</evidence>
<accession>A0A6L2PLC6</accession>
<dbReference type="SUPFAM" id="SSF53850">
    <property type="entry name" value="Periplasmic binding protein-like II"/>
    <property type="match status" value="1"/>
</dbReference>
<evidence type="ECO:0000256" key="7">
    <source>
        <dbReference type="ARBA" id="ARBA00023065"/>
    </source>
</evidence>